<feature type="region of interest" description="Disordered" evidence="2">
    <location>
        <begin position="1"/>
        <end position="33"/>
    </location>
</feature>
<dbReference type="AGR" id="WB:WBGene00044211"/>
<dbReference type="PaxDb" id="6239-Y60A3A.25"/>
<evidence type="ECO:0000313" key="3">
    <source>
        <dbReference type="EMBL" id="CAI79269.1"/>
    </source>
</evidence>
<dbReference type="SMR" id="Q56VX9"/>
<dbReference type="AlphaFoldDB" id="Q56VX9"/>
<proteinExistence type="predicted"/>
<keyword evidence="1" id="KW-0175">Coiled coil</keyword>
<feature type="region of interest" description="Disordered" evidence="2">
    <location>
        <begin position="197"/>
        <end position="219"/>
    </location>
</feature>
<accession>Q56VX9</accession>
<dbReference type="RefSeq" id="NP_001024275.1">
    <property type="nucleotide sequence ID" value="NM_001029104.1"/>
</dbReference>
<name>Q56VX9_CAEEL</name>
<dbReference type="Proteomes" id="UP000001940">
    <property type="component" value="Chromosome V"/>
</dbReference>
<sequence length="421" mass="48764">MFPSTSHRFIDAGTSGNAQRNNKEGSSHKLPSLESWFGKKTTSEATAQNQIVGDNPQNNSVGNYFNQNLNEDHHDHQFAQQNPDNALDNSQTWHNLDRIHQNFQTMDMQPYQEYQDNNESGWVDLNNDNQFQQPDNNDPNANDLNLWNMETGPGQVFEAPVLPAIPWNNDDNFNDNFTEDDAISQISFDSEIKSETDSMVSRKRKRNREDAQNSYDKKKRIRDENETFFKSQKLTHENLLNQNILNEAHFRTAVKLVLRPCFSNLRIIKVYYTNCSSEQVFRCLADFERDKADIITEKDNLKRRDMNLAKLKTRMDETEKVYDDAQADLDNKKVGIPPGTLASGCFRAKQKYETVAFEHGAGELQYEFSKQYRIASRLTAYGGWFYPDARNLLQHNWQFLCDNAGPDIEQLKELATFLVTR</sequence>
<dbReference type="GeneID" id="3565624"/>
<evidence type="ECO:0000313" key="4">
    <source>
        <dbReference type="Proteomes" id="UP000001940"/>
    </source>
</evidence>
<organism evidence="3 4">
    <name type="scientific">Caenorhabditis elegans</name>
    <dbReference type="NCBI Taxonomy" id="6239"/>
    <lineage>
        <taxon>Eukaryota</taxon>
        <taxon>Metazoa</taxon>
        <taxon>Ecdysozoa</taxon>
        <taxon>Nematoda</taxon>
        <taxon>Chromadorea</taxon>
        <taxon>Rhabditida</taxon>
        <taxon>Rhabditina</taxon>
        <taxon>Rhabditomorpha</taxon>
        <taxon>Rhabditoidea</taxon>
        <taxon>Rhabditidae</taxon>
        <taxon>Peloderinae</taxon>
        <taxon>Caenorhabditis</taxon>
    </lineage>
</organism>
<dbReference type="KEGG" id="cel:CELE_Y60A3A.25"/>
<evidence type="ECO:0000256" key="1">
    <source>
        <dbReference type="SAM" id="Coils"/>
    </source>
</evidence>
<dbReference type="Bgee" id="WBGene00044211">
    <property type="expression patterns" value="Expressed in adult organism and 2 other cell types or tissues"/>
</dbReference>
<evidence type="ECO:0000256" key="2">
    <source>
        <dbReference type="SAM" id="MobiDB-lite"/>
    </source>
</evidence>
<dbReference type="UCSC" id="Y60A3A.25">
    <property type="organism name" value="c. elegans"/>
</dbReference>
<gene>
    <name evidence="3" type="ORF">CELE_Y60A3A.25</name>
    <name evidence="3 5" type="ORF">Y60A3A.25</name>
</gene>
<dbReference type="InParanoid" id="Q56VX9"/>
<dbReference type="EMBL" id="BX284605">
    <property type="protein sequence ID" value="CAI79269.1"/>
    <property type="molecule type" value="Genomic_DNA"/>
</dbReference>
<protein>
    <submittedName>
        <fullName evidence="3">BZIP domain-containing protein</fullName>
    </submittedName>
</protein>
<dbReference type="HOGENOM" id="CLU_652545_0_0_1"/>
<dbReference type="PhylomeDB" id="Q56VX9"/>
<dbReference type="CTD" id="3565624"/>
<reference evidence="3 4" key="1">
    <citation type="journal article" date="1998" name="Science">
        <title>Genome sequence of the nematode C. elegans: a platform for investigating biology.</title>
        <authorList>
            <consortium name="The C. elegans sequencing consortium"/>
            <person name="Sulson J.E."/>
            <person name="Waterston R."/>
        </authorList>
    </citation>
    <scope>NUCLEOTIDE SEQUENCE [LARGE SCALE GENOMIC DNA]</scope>
    <source>
        <strain evidence="3 4">Bristol N2</strain>
    </source>
</reference>
<dbReference type="WormBase" id="Y60A3A.25">
    <property type="protein sequence ID" value="CE38459"/>
    <property type="gene ID" value="WBGene00044211"/>
</dbReference>
<dbReference type="FunCoup" id="Q56VX9">
    <property type="interactions" value="187"/>
</dbReference>
<keyword evidence="4" id="KW-1185">Reference proteome</keyword>
<feature type="region of interest" description="Disordered" evidence="2">
    <location>
        <begin position="49"/>
        <end position="69"/>
    </location>
</feature>
<evidence type="ECO:0000313" key="5">
    <source>
        <dbReference type="WormBase" id="Y60A3A.25"/>
    </source>
</evidence>
<feature type="coiled-coil region" evidence="1">
    <location>
        <begin position="284"/>
        <end position="328"/>
    </location>
</feature>